<comment type="cofactor">
    <cofactor evidence="7">
        <name>Mg(2+)</name>
        <dbReference type="ChEBI" id="CHEBI:18420"/>
    </cofactor>
    <cofactor evidence="7">
        <name>Mn(2+)</name>
        <dbReference type="ChEBI" id="CHEBI:29035"/>
    </cofactor>
    <text evidence="7">Divalent metal cations. Prefers magnesium or manganese.</text>
</comment>
<dbReference type="NCBIfam" id="NF010052">
    <property type="entry name" value="PRK13529.1"/>
    <property type="match status" value="1"/>
</dbReference>
<dbReference type="CDD" id="cd05312">
    <property type="entry name" value="NAD_bind_1_malic_enz"/>
    <property type="match status" value="1"/>
</dbReference>
<reference evidence="10" key="2">
    <citation type="submission" date="2020-11" db="EMBL/GenBank/DDBJ databases">
        <authorList>
            <person name="Cecchin M."/>
            <person name="Marcolungo L."/>
            <person name="Rossato M."/>
            <person name="Girolomoni L."/>
            <person name="Cosentino E."/>
            <person name="Cuine S."/>
            <person name="Li-Beisson Y."/>
            <person name="Delledonne M."/>
            <person name="Ballottari M."/>
        </authorList>
    </citation>
    <scope>NUCLEOTIDE SEQUENCE</scope>
    <source>
        <strain evidence="10">211/11P</strain>
        <tissue evidence="10">Whole cell</tissue>
    </source>
</reference>
<dbReference type="PIRSF" id="PIRSF000106">
    <property type="entry name" value="ME"/>
    <property type="match status" value="1"/>
</dbReference>
<comment type="similarity">
    <text evidence="2">Belongs to the malic enzymes family.</text>
</comment>
<dbReference type="SMART" id="SM00919">
    <property type="entry name" value="Malic_M"/>
    <property type="match status" value="1"/>
</dbReference>
<dbReference type="AlphaFoldDB" id="A0A9D4TH09"/>
<evidence type="ECO:0000256" key="5">
    <source>
        <dbReference type="PIRSR" id="PIRSR000106-1"/>
    </source>
</evidence>
<evidence type="ECO:0000256" key="1">
    <source>
        <dbReference type="ARBA" id="ARBA00001936"/>
    </source>
</evidence>
<comment type="caution">
    <text evidence="10">The sequence shown here is derived from an EMBL/GenBank/DDBJ whole genome shotgun (WGS) entry which is preliminary data.</text>
</comment>
<dbReference type="OrthoDB" id="5365701at2759"/>
<feature type="binding site" evidence="7">
    <location>
        <position position="300"/>
    </location>
    <ligand>
        <name>a divalent metal cation</name>
        <dbReference type="ChEBI" id="CHEBI:60240"/>
    </ligand>
</feature>
<keyword evidence="3 7" id="KW-0479">Metal-binding</keyword>
<dbReference type="GO" id="GO:0004471">
    <property type="term" value="F:malate dehydrogenase (decarboxylating) (NAD+) activity"/>
    <property type="evidence" value="ECO:0007669"/>
    <property type="project" value="TreeGrafter"/>
</dbReference>
<dbReference type="GO" id="GO:0006108">
    <property type="term" value="P:malate metabolic process"/>
    <property type="evidence" value="ECO:0007669"/>
    <property type="project" value="TreeGrafter"/>
</dbReference>
<evidence type="ECO:0000313" key="11">
    <source>
        <dbReference type="Proteomes" id="UP001055712"/>
    </source>
</evidence>
<evidence type="ECO:0000256" key="2">
    <source>
        <dbReference type="ARBA" id="ARBA00008785"/>
    </source>
</evidence>
<feature type="binding site" evidence="6">
    <location>
        <position position="512"/>
    </location>
    <ligand>
        <name>(S)-malate</name>
        <dbReference type="ChEBI" id="CHEBI:15589"/>
    </ligand>
</feature>
<sequence length="637" mass="70227">MTGVIQRGTALLSRQGLSEPAIGSFLRVLGCRSYADAASFPYEPKEFEISVTRNRGVDILHDPVYNKGTAHPLIERERLGLRGLLPPGALTMAQQKARAMHRYWHGEDYIDPSQIESGGVTHEHTRKWLCLQELQDRNETLFYRLLVENFVEMAPIIYTPTVGWACANHHKLYRRPRGMYFSANDRREMASMVWNWPHDQVDAIVVTDGSRILGLGDLGTNGLGIPVGKLDLYVAAGGFHPGRVLPCVIDVGTNNELLRNEPWYMGLKQPRLRGDAYYEVIDEFVTAVMGRWPKAVLQFEDFNIEHAAPLLQRYRHHHCVFNDDVQGTAATAVGGLYGAMAVAGKPASALADQRFVVLGAGSAGMGVVSMIALSMVKHGLSPEEASSRFHVVDHKGLITAQRDGLEDHVRPFARKDESIEAEAFIDVVRRVKPTALIGLAGAGRLFTPDVLKLMAQYNERPIIMPMSNPTSRMECTHEEAQLHCEGRAIFASGSPQEDVQFGDKTCAASQANNMYIFPGLAMGALLARSNAVTDGMLMAAAETLATMIPAKELSEGRVYPSMHQIRDISLSVALATMKAAADEGLLHNSNAVKELARGDAYLRRYIHKHMYVPQYTTLMPLDPHQPDPTAAALRNGA</sequence>
<feature type="binding site" evidence="7">
    <location>
        <position position="324"/>
    </location>
    <ligand>
        <name>a divalent metal cation</name>
        <dbReference type="ChEBI" id="CHEBI:60240"/>
    </ligand>
</feature>
<feature type="binding site" evidence="7">
    <location>
        <position position="301"/>
    </location>
    <ligand>
        <name>a divalent metal cation</name>
        <dbReference type="ChEBI" id="CHEBI:60240"/>
    </ligand>
</feature>
<dbReference type="GO" id="GO:0046872">
    <property type="term" value="F:metal ion binding"/>
    <property type="evidence" value="ECO:0007669"/>
    <property type="project" value="UniProtKB-KW"/>
</dbReference>
<dbReference type="InterPro" id="IPR012302">
    <property type="entry name" value="Malic_NAD-bd"/>
</dbReference>
<dbReference type="SMART" id="SM01274">
    <property type="entry name" value="malic"/>
    <property type="match status" value="1"/>
</dbReference>
<dbReference type="InterPro" id="IPR012301">
    <property type="entry name" value="Malic_N_dom"/>
</dbReference>
<feature type="domain" description="Malic enzyme NAD-binding" evidence="8">
    <location>
        <begin position="325"/>
        <end position="581"/>
    </location>
</feature>
<evidence type="ECO:0000256" key="7">
    <source>
        <dbReference type="PIRSR" id="PIRSR000106-3"/>
    </source>
</evidence>
<dbReference type="PRINTS" id="PR00072">
    <property type="entry name" value="MALOXRDTASE"/>
</dbReference>
<keyword evidence="11" id="KW-1185">Reference proteome</keyword>
<feature type="active site" description="Proton acceptor" evidence="5">
    <location>
        <position position="229"/>
    </location>
</feature>
<proteinExistence type="inferred from homology"/>
<gene>
    <name evidence="10" type="ORF">D9Q98_009022</name>
</gene>
<name>A0A9D4TH09_CHLVU</name>
<dbReference type="SUPFAM" id="SSF51735">
    <property type="entry name" value="NAD(P)-binding Rossmann-fold domains"/>
    <property type="match status" value="1"/>
</dbReference>
<feature type="domain" description="Malic enzyme N-terminal" evidence="9">
    <location>
        <begin position="135"/>
        <end position="315"/>
    </location>
</feature>
<dbReference type="Pfam" id="PF00390">
    <property type="entry name" value="malic"/>
    <property type="match status" value="1"/>
</dbReference>
<dbReference type="SUPFAM" id="SSF53223">
    <property type="entry name" value="Aminoacid dehydrogenase-like, N-terminal domain"/>
    <property type="match status" value="1"/>
</dbReference>
<evidence type="ECO:0000259" key="8">
    <source>
        <dbReference type="SMART" id="SM00919"/>
    </source>
</evidence>
<dbReference type="Proteomes" id="UP001055712">
    <property type="component" value="Unassembled WGS sequence"/>
</dbReference>
<dbReference type="InterPro" id="IPR001891">
    <property type="entry name" value="Malic_OxRdtase"/>
</dbReference>
<protein>
    <recommendedName>
        <fullName evidence="12">Malic enzyme</fullName>
    </recommendedName>
</protein>
<dbReference type="Pfam" id="PF03949">
    <property type="entry name" value="Malic_M"/>
    <property type="match status" value="1"/>
</dbReference>
<dbReference type="PANTHER" id="PTHR23406:SF32">
    <property type="entry name" value="NADP-DEPENDENT MALIC ENZYME"/>
    <property type="match status" value="1"/>
</dbReference>
<evidence type="ECO:0000256" key="6">
    <source>
        <dbReference type="PIRSR" id="PIRSR000106-2"/>
    </source>
</evidence>
<feature type="binding site" evidence="6">
    <location>
        <position position="468"/>
    </location>
    <ligand>
        <name>(S)-malate</name>
        <dbReference type="ChEBI" id="CHEBI:15589"/>
    </ligand>
</feature>
<evidence type="ECO:0000313" key="10">
    <source>
        <dbReference type="EMBL" id="KAI3425254.1"/>
    </source>
</evidence>
<feature type="binding site" evidence="6">
    <location>
        <position position="211"/>
    </location>
    <ligand>
        <name>(S)-malate</name>
        <dbReference type="ChEBI" id="CHEBI:15589"/>
    </ligand>
</feature>
<evidence type="ECO:0000256" key="4">
    <source>
        <dbReference type="ARBA" id="ARBA00023002"/>
    </source>
</evidence>
<dbReference type="PANTHER" id="PTHR23406">
    <property type="entry name" value="MALIC ENZYME-RELATED"/>
    <property type="match status" value="1"/>
</dbReference>
<keyword evidence="4" id="KW-0560">Oxidoreductase</keyword>
<dbReference type="GO" id="GO:0051287">
    <property type="term" value="F:NAD binding"/>
    <property type="evidence" value="ECO:0007669"/>
    <property type="project" value="InterPro"/>
</dbReference>
<feature type="active site" description="Proton donor" evidence="5">
    <location>
        <position position="158"/>
    </location>
</feature>
<dbReference type="InterPro" id="IPR036291">
    <property type="entry name" value="NAD(P)-bd_dom_sf"/>
</dbReference>
<dbReference type="GO" id="GO:0005739">
    <property type="term" value="C:mitochondrion"/>
    <property type="evidence" value="ECO:0007669"/>
    <property type="project" value="TreeGrafter"/>
</dbReference>
<accession>A0A9D4TH09</accession>
<evidence type="ECO:0008006" key="12">
    <source>
        <dbReference type="Google" id="ProtNLM"/>
    </source>
</evidence>
<reference evidence="10" key="1">
    <citation type="journal article" date="2019" name="Plant J.">
        <title>Chlorella vulgaris genome assembly and annotation reveals the molecular basis for metabolic acclimation to high light conditions.</title>
        <authorList>
            <person name="Cecchin M."/>
            <person name="Marcolungo L."/>
            <person name="Rossato M."/>
            <person name="Girolomoni L."/>
            <person name="Cosentino E."/>
            <person name="Cuine S."/>
            <person name="Li-Beisson Y."/>
            <person name="Delledonne M."/>
            <person name="Ballottari M."/>
        </authorList>
    </citation>
    <scope>NUCLEOTIDE SEQUENCE</scope>
    <source>
        <strain evidence="10">211/11P</strain>
    </source>
</reference>
<dbReference type="InterPro" id="IPR037062">
    <property type="entry name" value="Malic_N_dom_sf"/>
</dbReference>
<dbReference type="FunFam" id="3.40.50.720:FF:000182">
    <property type="entry name" value="NAD-dependent malic enzyme"/>
    <property type="match status" value="1"/>
</dbReference>
<dbReference type="InterPro" id="IPR046346">
    <property type="entry name" value="Aminoacid_DH-like_N_sf"/>
</dbReference>
<evidence type="ECO:0000256" key="3">
    <source>
        <dbReference type="ARBA" id="ARBA00022723"/>
    </source>
</evidence>
<evidence type="ECO:0000259" key="9">
    <source>
        <dbReference type="SMART" id="SM01274"/>
    </source>
</evidence>
<organism evidence="10 11">
    <name type="scientific">Chlorella vulgaris</name>
    <name type="common">Green alga</name>
    <dbReference type="NCBI Taxonomy" id="3077"/>
    <lineage>
        <taxon>Eukaryota</taxon>
        <taxon>Viridiplantae</taxon>
        <taxon>Chlorophyta</taxon>
        <taxon>core chlorophytes</taxon>
        <taxon>Trebouxiophyceae</taxon>
        <taxon>Chlorellales</taxon>
        <taxon>Chlorellaceae</taxon>
        <taxon>Chlorella clade</taxon>
        <taxon>Chlorella</taxon>
    </lineage>
</organism>
<dbReference type="EMBL" id="SIDB01000012">
    <property type="protein sequence ID" value="KAI3425254.1"/>
    <property type="molecule type" value="Genomic_DNA"/>
</dbReference>
<dbReference type="Gene3D" id="3.40.50.720">
    <property type="entry name" value="NAD(P)-binding Rossmann-like Domain"/>
    <property type="match status" value="1"/>
</dbReference>
<dbReference type="Gene3D" id="3.40.50.10380">
    <property type="entry name" value="Malic enzyme, N-terminal domain"/>
    <property type="match status" value="1"/>
</dbReference>
<comment type="cofactor">
    <cofactor evidence="1">
        <name>Mn(2+)</name>
        <dbReference type="ChEBI" id="CHEBI:29035"/>
    </cofactor>
</comment>